<evidence type="ECO:0000256" key="6">
    <source>
        <dbReference type="SAM" id="MobiDB-lite"/>
    </source>
</evidence>
<proteinExistence type="predicted"/>
<dbReference type="GO" id="GO:0042162">
    <property type="term" value="F:telomeric DNA binding"/>
    <property type="evidence" value="ECO:0007669"/>
    <property type="project" value="TreeGrafter"/>
</dbReference>
<feature type="compositionally biased region" description="Polar residues" evidence="6">
    <location>
        <begin position="199"/>
        <end position="208"/>
    </location>
</feature>
<dbReference type="Pfam" id="PF13638">
    <property type="entry name" value="PIN_4"/>
    <property type="match status" value="1"/>
</dbReference>
<dbReference type="GO" id="GO:0005697">
    <property type="term" value="C:telomerase holoenzyme complex"/>
    <property type="evidence" value="ECO:0007669"/>
    <property type="project" value="TreeGrafter"/>
</dbReference>
<feature type="domain" description="DNA/RNA-binding" evidence="7">
    <location>
        <begin position="581"/>
        <end position="897"/>
    </location>
</feature>
<evidence type="ECO:0008006" key="12">
    <source>
        <dbReference type="Google" id="ProtNLM"/>
    </source>
</evidence>
<feature type="region of interest" description="Disordered" evidence="6">
    <location>
        <begin position="1"/>
        <end position="218"/>
    </location>
</feature>
<dbReference type="PANTHER" id="PTHR15696">
    <property type="entry name" value="SMG-7 SUPPRESSOR WITH MORPHOLOGICAL EFFECT ON GENITALIA PROTEIN 7"/>
    <property type="match status" value="1"/>
</dbReference>
<dbReference type="Proteomes" id="UP001177023">
    <property type="component" value="Unassembled WGS sequence"/>
</dbReference>
<dbReference type="Pfam" id="PF10373">
    <property type="entry name" value="EST1_DNA_bind"/>
    <property type="match status" value="1"/>
</dbReference>
<dbReference type="GO" id="GO:0000184">
    <property type="term" value="P:nuclear-transcribed mRNA catabolic process, nonsense-mediated decay"/>
    <property type="evidence" value="ECO:0007669"/>
    <property type="project" value="UniProtKB-KW"/>
</dbReference>
<sequence length="1141" mass="128321">MNGAGHEGSERPPERRRGARPDVQIYRPGMMRRGIDITLQNIPESPQQARKLTSPRNSRENGFRVYENSTRRRPSEESQNSGSTTPDYRKEAPRRSPRGGMSRQGEPRRGPGGSEYSSREDLDSRASYGYNSTQSLLDPRPKPGGYLDQNQRGRGKPQREERQLYRPSRQAFERTPDRSSMRAERGNRLGARPGRNRNDSINSTQSERPASLFVDTTERYDDSRSLGYAASEAPSSQQSLSFAELCASFDSMSSMNWSEIVEDDYNNPDPQSFDARELKARLHQEQSENGARRSFDTESDRGSSVADSITEENGESCEENERTPTRSRSPELAEKEENEKSKKKSDGRIALMNIGQPVAKPRAEKAESIAETPASSEPVEDLVECKHSQGGLSEEAEERFEQRVKKLNGELENLVPSISARDFLAADKAIEISQEISENYMEILPLDVEYSFSNNLENRLWKNAYHRLIEALRSGSNSTKDGARKLLTSLKSLISNGLVFYKRLIMRYEEQFGIPVDQLLYWPGGFPEVELENVYLGQLPLDCLSDIQKVAAKSLSRHFLACGNLHRYFAITTGSDDFSQAKGCYLRAVQLWPEGGTAYSQLAILAYNTMLYGSRVRARLTPLDRLSDQRQANVIDETFFFVRALACGRPYWNAKERMNQRLTAMLGKIEKYEPLLNKEFGKSKNGHEINPNENCSKEIWIRKDGKLEPRRQEESHQEVEAVYLQKSGSTLHRRLVSYFVGAIAMIQLRTNMHKFKSVATRSLSYLSASLRAPDCKLSALQLAQLTAICIYAAETATKSISESAVRYLISLLGVLLKSEDQALVWPSIHLICIWLSSDGSQKILESTLKLKPMKLKAFPVDTWDLLSKSANAAQEDQAFDPKETGYLPELLLLSSFGKSFPNPPQEFELEDANASKIRRWSVVEASLACSRLPQAPIVIEEETQKFLPNLSFSIVSPSLADTVDNENGTHTEATIYVDPAAIVPDTSSFIDHFNDVVRLSKLDNLKLYVSSAVREDLQKIVRAPKGRDQDEHGLFIQAQARSVVQWIEQSASEKEGNVGFLEAAASSQIDLEDTDFDDALIKSCLELSNQFSTNRTKVPGIPDDANVKRVILLTDDRSTHYKASIQGLPTKTLPSFLHWCN</sequence>
<feature type="compositionally biased region" description="Basic and acidic residues" evidence="6">
    <location>
        <begin position="171"/>
        <end position="187"/>
    </location>
</feature>
<keyword evidence="11" id="KW-1185">Reference proteome</keyword>
<evidence type="ECO:0000256" key="1">
    <source>
        <dbReference type="ARBA" id="ARBA00004123"/>
    </source>
</evidence>
<dbReference type="GO" id="GO:0070034">
    <property type="term" value="F:telomerase RNA binding"/>
    <property type="evidence" value="ECO:0007669"/>
    <property type="project" value="TreeGrafter"/>
</dbReference>
<dbReference type="AlphaFoldDB" id="A0AA36GAP3"/>
<evidence type="ECO:0000256" key="5">
    <source>
        <dbReference type="ARBA" id="ARBA00023242"/>
    </source>
</evidence>
<feature type="non-terminal residue" evidence="10">
    <location>
        <position position="1"/>
    </location>
</feature>
<feature type="domain" description="PIN" evidence="9">
    <location>
        <begin position="982"/>
        <end position="1132"/>
    </location>
</feature>
<dbReference type="Pfam" id="PF10374">
    <property type="entry name" value="EST1"/>
    <property type="match status" value="1"/>
</dbReference>
<feature type="compositionally biased region" description="Polar residues" evidence="6">
    <location>
        <begin position="38"/>
        <end position="56"/>
    </location>
</feature>
<comment type="subcellular location">
    <subcellularLocation>
        <location evidence="2">Cytoplasm</location>
    </subcellularLocation>
    <subcellularLocation>
        <location evidence="1">Nucleus</location>
    </subcellularLocation>
</comment>
<dbReference type="EMBL" id="CATQJA010002654">
    <property type="protein sequence ID" value="CAJ0578675.1"/>
    <property type="molecule type" value="Genomic_DNA"/>
</dbReference>
<feature type="compositionally biased region" description="Basic and acidic residues" evidence="6">
    <location>
        <begin position="319"/>
        <end position="347"/>
    </location>
</feature>
<dbReference type="InterPro" id="IPR002716">
    <property type="entry name" value="PIN_dom"/>
</dbReference>
<reference evidence="10" key="1">
    <citation type="submission" date="2023-06" db="EMBL/GenBank/DDBJ databases">
        <authorList>
            <person name="Delattre M."/>
        </authorList>
    </citation>
    <scope>NUCLEOTIDE SEQUENCE</scope>
    <source>
        <strain evidence="10">AF72</strain>
    </source>
</reference>
<evidence type="ECO:0000256" key="4">
    <source>
        <dbReference type="ARBA" id="ARBA00023161"/>
    </source>
</evidence>
<dbReference type="PANTHER" id="PTHR15696:SF38">
    <property type="entry name" value="PIN DOMAIN-CONTAINING PROTEIN"/>
    <property type="match status" value="1"/>
</dbReference>
<evidence type="ECO:0000256" key="3">
    <source>
        <dbReference type="ARBA" id="ARBA00022490"/>
    </source>
</evidence>
<comment type="caution">
    <text evidence="10">The sequence shown here is derived from an EMBL/GenBank/DDBJ whole genome shotgun (WGS) entry which is preliminary data.</text>
</comment>
<evidence type="ECO:0000256" key="2">
    <source>
        <dbReference type="ARBA" id="ARBA00004496"/>
    </source>
</evidence>
<dbReference type="InterPro" id="IPR045153">
    <property type="entry name" value="Est1/Ebs1-like"/>
</dbReference>
<feature type="domain" description="Telomerase activating protein Est1-like N-terminal" evidence="8">
    <location>
        <begin position="456"/>
        <end position="571"/>
    </location>
</feature>
<feature type="compositionally biased region" description="Polar residues" evidence="6">
    <location>
        <begin position="77"/>
        <end position="86"/>
    </location>
</feature>
<dbReference type="InterPro" id="IPR019458">
    <property type="entry name" value="Est1-like_N"/>
</dbReference>
<dbReference type="InterPro" id="IPR018834">
    <property type="entry name" value="DNA/RNA-bd_Est1-type"/>
</dbReference>
<dbReference type="SUPFAM" id="SSF48452">
    <property type="entry name" value="TPR-like"/>
    <property type="match status" value="1"/>
</dbReference>
<keyword evidence="3" id="KW-0963">Cytoplasm</keyword>
<evidence type="ECO:0000313" key="11">
    <source>
        <dbReference type="Proteomes" id="UP001177023"/>
    </source>
</evidence>
<organism evidence="10 11">
    <name type="scientific">Mesorhabditis spiculigera</name>
    <dbReference type="NCBI Taxonomy" id="96644"/>
    <lineage>
        <taxon>Eukaryota</taxon>
        <taxon>Metazoa</taxon>
        <taxon>Ecdysozoa</taxon>
        <taxon>Nematoda</taxon>
        <taxon>Chromadorea</taxon>
        <taxon>Rhabditida</taxon>
        <taxon>Rhabditina</taxon>
        <taxon>Rhabditomorpha</taxon>
        <taxon>Rhabditoidea</taxon>
        <taxon>Rhabditidae</taxon>
        <taxon>Mesorhabditinae</taxon>
        <taxon>Mesorhabditis</taxon>
    </lineage>
</organism>
<dbReference type="InterPro" id="IPR011990">
    <property type="entry name" value="TPR-like_helical_dom_sf"/>
</dbReference>
<feature type="compositionally biased region" description="Basic and acidic residues" evidence="6">
    <location>
        <begin position="274"/>
        <end position="301"/>
    </location>
</feature>
<dbReference type="Gene3D" id="1.25.40.10">
    <property type="entry name" value="Tetratricopeptide repeat domain"/>
    <property type="match status" value="1"/>
</dbReference>
<evidence type="ECO:0000259" key="9">
    <source>
        <dbReference type="Pfam" id="PF13638"/>
    </source>
</evidence>
<feature type="compositionally biased region" description="Acidic residues" evidence="6">
    <location>
        <begin position="309"/>
        <end position="318"/>
    </location>
</feature>
<keyword evidence="5" id="KW-0539">Nucleus</keyword>
<evidence type="ECO:0000313" key="10">
    <source>
        <dbReference type="EMBL" id="CAJ0578675.1"/>
    </source>
</evidence>
<feature type="compositionally biased region" description="Basic and acidic residues" evidence="6">
    <location>
        <begin position="7"/>
        <end position="20"/>
    </location>
</feature>
<name>A0AA36GAP3_9BILA</name>
<evidence type="ECO:0000259" key="7">
    <source>
        <dbReference type="Pfam" id="PF10373"/>
    </source>
</evidence>
<protein>
    <recommendedName>
        <fullName evidence="12">Telomerase-binding protein EST1A</fullName>
    </recommendedName>
</protein>
<accession>A0AA36GAP3</accession>
<feature type="region of interest" description="Disordered" evidence="6">
    <location>
        <begin position="261"/>
        <end position="381"/>
    </location>
</feature>
<gene>
    <name evidence="10" type="ORF">MSPICULIGERA_LOCUS16918</name>
</gene>
<keyword evidence="4" id="KW-0866">Nonsense-mediated mRNA decay</keyword>
<dbReference type="GO" id="GO:0005737">
    <property type="term" value="C:cytoplasm"/>
    <property type="evidence" value="ECO:0007669"/>
    <property type="project" value="UniProtKB-SubCell"/>
</dbReference>
<evidence type="ECO:0000259" key="8">
    <source>
        <dbReference type="Pfam" id="PF10374"/>
    </source>
</evidence>
<dbReference type="Gene3D" id="3.40.50.1010">
    <property type="entry name" value="5'-nuclease"/>
    <property type="match status" value="1"/>
</dbReference>